<reference evidence="2 3" key="1">
    <citation type="submission" date="2019-08" db="EMBL/GenBank/DDBJ databases">
        <title>The genome of the soybean aphid Biotype 1, its phylome, world population structure and adaptation to the North American continent.</title>
        <authorList>
            <person name="Giordano R."/>
            <person name="Donthu R.K."/>
            <person name="Hernandez A.G."/>
            <person name="Wright C.L."/>
            <person name="Zimin A.V."/>
        </authorList>
    </citation>
    <scope>NUCLEOTIDE SEQUENCE [LARGE SCALE GENOMIC DNA]</scope>
    <source>
        <tissue evidence="2">Whole aphids</tissue>
    </source>
</reference>
<protein>
    <submittedName>
        <fullName evidence="2">Uncharacterized protein</fullName>
    </submittedName>
</protein>
<dbReference type="AlphaFoldDB" id="A0A6G0U521"/>
<proteinExistence type="predicted"/>
<dbReference type="EMBL" id="VYZN01000007">
    <property type="protein sequence ID" value="KAE9543719.1"/>
    <property type="molecule type" value="Genomic_DNA"/>
</dbReference>
<evidence type="ECO:0000313" key="3">
    <source>
        <dbReference type="Proteomes" id="UP000475862"/>
    </source>
</evidence>
<evidence type="ECO:0000256" key="1">
    <source>
        <dbReference type="SAM" id="Phobius"/>
    </source>
</evidence>
<name>A0A6G0U521_APHGL</name>
<sequence>MKKRLDCGDKGINPLDAACRNNDIAYERRNSFTDRNEADHISEQRPWERFKSKNSGLKEKAVAWGVTTAMKAKCKVGGGYGFKAAVKATKNILKKNVGEKNLLKLTKKCVAVARKTFKSTKTKVPRIVNIPKKGGVLPLIPIFAGLSALGALLVELPTLLRWLMNLRETFHHIWVMVCS</sequence>
<feature type="transmembrane region" description="Helical" evidence="1">
    <location>
        <begin position="136"/>
        <end position="154"/>
    </location>
</feature>
<dbReference type="Proteomes" id="UP000475862">
    <property type="component" value="Unassembled WGS sequence"/>
</dbReference>
<accession>A0A6G0U521</accession>
<keyword evidence="3" id="KW-1185">Reference proteome</keyword>
<keyword evidence="1" id="KW-0472">Membrane</keyword>
<keyword evidence="1" id="KW-0812">Transmembrane</keyword>
<evidence type="ECO:0000313" key="2">
    <source>
        <dbReference type="EMBL" id="KAE9543719.1"/>
    </source>
</evidence>
<dbReference type="OrthoDB" id="6622896at2759"/>
<organism evidence="2 3">
    <name type="scientific">Aphis glycines</name>
    <name type="common">Soybean aphid</name>
    <dbReference type="NCBI Taxonomy" id="307491"/>
    <lineage>
        <taxon>Eukaryota</taxon>
        <taxon>Metazoa</taxon>
        <taxon>Ecdysozoa</taxon>
        <taxon>Arthropoda</taxon>
        <taxon>Hexapoda</taxon>
        <taxon>Insecta</taxon>
        <taxon>Pterygota</taxon>
        <taxon>Neoptera</taxon>
        <taxon>Paraneoptera</taxon>
        <taxon>Hemiptera</taxon>
        <taxon>Sternorrhyncha</taxon>
        <taxon>Aphidomorpha</taxon>
        <taxon>Aphidoidea</taxon>
        <taxon>Aphididae</taxon>
        <taxon>Aphidini</taxon>
        <taxon>Aphis</taxon>
        <taxon>Aphis</taxon>
    </lineage>
</organism>
<keyword evidence="1" id="KW-1133">Transmembrane helix</keyword>
<comment type="caution">
    <text evidence="2">The sequence shown here is derived from an EMBL/GenBank/DDBJ whole genome shotgun (WGS) entry which is preliminary data.</text>
</comment>
<gene>
    <name evidence="2" type="ORF">AGLY_002115</name>
</gene>